<accession>A0AAJ7THY4</accession>
<dbReference type="InterPro" id="IPR029265">
    <property type="entry name" value="TMEM51"/>
</dbReference>
<dbReference type="PANTHER" id="PTHR16015">
    <property type="entry name" value="TRANSMEMBRANE PROTEIN 51"/>
    <property type="match status" value="1"/>
</dbReference>
<dbReference type="RefSeq" id="XP_032818293.1">
    <property type="nucleotide sequence ID" value="XM_032962402.1"/>
</dbReference>
<sequence>MPRRSWRKRRPLCQSKGSRDKLAMSQEKCSGLRYATLALGIGILMLGILMLSWRAVENPDRIWNGTSIDQPSTPSIGQSSTRTVVMFCGVGGCLLVIGITWSVCVARHRQPPVPEVRAEAIADGGVIMDRDGSLFRAPRYEEVVNAIAFDQSSSDATGDDVYLPSYDIATSTENLSAPTGDPRDPHPGGNASTGDHGKIRRIKSEVAANHRKTLNQPGEEANAREERIVVEPLTPPPTYDVAVAFPLSKLPDAS</sequence>
<proteinExistence type="predicted"/>
<evidence type="ECO:0000313" key="3">
    <source>
        <dbReference type="Proteomes" id="UP001318040"/>
    </source>
</evidence>
<dbReference type="Pfam" id="PF15345">
    <property type="entry name" value="TMEM51"/>
    <property type="match status" value="1"/>
</dbReference>
<feature type="region of interest" description="Disordered" evidence="1">
    <location>
        <begin position="172"/>
        <end position="238"/>
    </location>
</feature>
<dbReference type="PANTHER" id="PTHR16015:SF0">
    <property type="entry name" value="TRANSMEMBRANE PROTEIN 51"/>
    <property type="match status" value="1"/>
</dbReference>
<dbReference type="KEGG" id="pmrn:116947034"/>
<keyword evidence="3" id="KW-1185">Reference proteome</keyword>
<organism evidence="3 4">
    <name type="scientific">Petromyzon marinus</name>
    <name type="common">Sea lamprey</name>
    <dbReference type="NCBI Taxonomy" id="7757"/>
    <lineage>
        <taxon>Eukaryota</taxon>
        <taxon>Metazoa</taxon>
        <taxon>Chordata</taxon>
        <taxon>Craniata</taxon>
        <taxon>Vertebrata</taxon>
        <taxon>Cyclostomata</taxon>
        <taxon>Hyperoartia</taxon>
        <taxon>Petromyzontiformes</taxon>
        <taxon>Petromyzontidae</taxon>
        <taxon>Petromyzon</taxon>
    </lineage>
</organism>
<keyword evidence="2" id="KW-1133">Transmembrane helix</keyword>
<protein>
    <submittedName>
        <fullName evidence="4">Transmembrane protein 51 isoform X1</fullName>
    </submittedName>
</protein>
<feature type="transmembrane region" description="Helical" evidence="2">
    <location>
        <begin position="84"/>
        <end position="106"/>
    </location>
</feature>
<name>A0AAJ7THY4_PETMA</name>
<dbReference type="Proteomes" id="UP001318040">
    <property type="component" value="Chromosome 28"/>
</dbReference>
<gene>
    <name evidence="4" type="primary">TMEM51</name>
</gene>
<keyword evidence="2" id="KW-0472">Membrane</keyword>
<feature type="transmembrane region" description="Helical" evidence="2">
    <location>
        <begin position="34"/>
        <end position="53"/>
    </location>
</feature>
<reference evidence="4" key="1">
    <citation type="submission" date="2025-08" db="UniProtKB">
        <authorList>
            <consortium name="RefSeq"/>
        </authorList>
    </citation>
    <scope>IDENTIFICATION</scope>
    <source>
        <tissue evidence="4">Sperm</tissue>
    </source>
</reference>
<dbReference type="AlphaFoldDB" id="A0AAJ7THY4"/>
<keyword evidence="2 4" id="KW-0812">Transmembrane</keyword>
<evidence type="ECO:0000256" key="1">
    <source>
        <dbReference type="SAM" id="MobiDB-lite"/>
    </source>
</evidence>
<evidence type="ECO:0000313" key="4">
    <source>
        <dbReference type="RefSeq" id="XP_032818293.1"/>
    </source>
</evidence>
<evidence type="ECO:0000256" key="2">
    <source>
        <dbReference type="SAM" id="Phobius"/>
    </source>
</evidence>
<dbReference type="GeneID" id="116947034"/>